<keyword evidence="2" id="KW-1185">Reference proteome</keyword>
<comment type="caution">
    <text evidence="1">The sequence shown here is derived from an EMBL/GenBank/DDBJ whole genome shotgun (WGS) entry which is preliminary data.</text>
</comment>
<proteinExistence type="predicted"/>
<sequence length="285" mass="32191">MPPQNLQTLFSAKGFKSKSEFTAFVLTALEERYQPTSASLDSDIYFVDIPQGWGKRVFFAVVHRWEYGNLRKTRNSVAQTLRFRMPSPTHNCAQSWLAHCLLAWQFAGDLYLEEVASLNVVAGNRLELSRSLYSNSLKEPDVSLYPDGYDLRPPNAFEVSWSETADGLDANELDADAELLLRESNPAIRVVVNIKWCIDSSSRTVRGTLSAWRLDPYETPYMTQHEVIFPAPQPPRPQYLELSLTDIFSSAVAPGRDPLDALRLDIGLLRRKATFSFNAMNLIPA</sequence>
<dbReference type="EMBL" id="JAPZBS010000001">
    <property type="protein sequence ID" value="KAJ5390110.1"/>
    <property type="molecule type" value="Genomic_DNA"/>
</dbReference>
<dbReference type="RefSeq" id="XP_056560838.1">
    <property type="nucleotide sequence ID" value="XM_056694109.1"/>
</dbReference>
<dbReference type="OrthoDB" id="4368470at2759"/>
<dbReference type="Proteomes" id="UP001147782">
    <property type="component" value="Unassembled WGS sequence"/>
</dbReference>
<evidence type="ECO:0000313" key="1">
    <source>
        <dbReference type="EMBL" id="KAJ5390110.1"/>
    </source>
</evidence>
<organism evidence="1 2">
    <name type="scientific">Penicillium cataractarum</name>
    <dbReference type="NCBI Taxonomy" id="2100454"/>
    <lineage>
        <taxon>Eukaryota</taxon>
        <taxon>Fungi</taxon>
        <taxon>Dikarya</taxon>
        <taxon>Ascomycota</taxon>
        <taxon>Pezizomycotina</taxon>
        <taxon>Eurotiomycetes</taxon>
        <taxon>Eurotiomycetidae</taxon>
        <taxon>Eurotiales</taxon>
        <taxon>Aspergillaceae</taxon>
        <taxon>Penicillium</taxon>
    </lineage>
</organism>
<dbReference type="AlphaFoldDB" id="A0A9X0B6N7"/>
<accession>A0A9X0B6N7</accession>
<reference evidence="1" key="1">
    <citation type="submission" date="2022-11" db="EMBL/GenBank/DDBJ databases">
        <authorList>
            <person name="Petersen C."/>
        </authorList>
    </citation>
    <scope>NUCLEOTIDE SEQUENCE</scope>
    <source>
        <strain evidence="1">IBT 29864</strain>
    </source>
</reference>
<protein>
    <submittedName>
        <fullName evidence="1">Uncharacterized protein</fullName>
    </submittedName>
</protein>
<evidence type="ECO:0000313" key="2">
    <source>
        <dbReference type="Proteomes" id="UP001147782"/>
    </source>
</evidence>
<name>A0A9X0B6N7_9EURO</name>
<gene>
    <name evidence="1" type="ORF">N7496_001178</name>
</gene>
<reference evidence="1" key="2">
    <citation type="journal article" date="2023" name="IMA Fungus">
        <title>Comparative genomic study of the Penicillium genus elucidates a diverse pangenome and 15 lateral gene transfer events.</title>
        <authorList>
            <person name="Petersen C."/>
            <person name="Sorensen T."/>
            <person name="Nielsen M.R."/>
            <person name="Sondergaard T.E."/>
            <person name="Sorensen J.L."/>
            <person name="Fitzpatrick D.A."/>
            <person name="Frisvad J.C."/>
            <person name="Nielsen K.L."/>
        </authorList>
    </citation>
    <scope>NUCLEOTIDE SEQUENCE</scope>
    <source>
        <strain evidence="1">IBT 29864</strain>
    </source>
</reference>
<dbReference type="GeneID" id="81433286"/>